<dbReference type="AlphaFoldDB" id="K1SW27"/>
<organism evidence="2">
    <name type="scientific">human gut metagenome</name>
    <dbReference type="NCBI Taxonomy" id="408170"/>
    <lineage>
        <taxon>unclassified sequences</taxon>
        <taxon>metagenomes</taxon>
        <taxon>organismal metagenomes</taxon>
    </lineage>
</organism>
<proteinExistence type="predicted"/>
<reference evidence="2" key="1">
    <citation type="journal article" date="2013" name="Environ. Microbiol.">
        <title>Microbiota from the distal guts of lean and obese adolescents exhibit partial functional redundancy besides clear differences in community structure.</title>
        <authorList>
            <person name="Ferrer M."/>
            <person name="Ruiz A."/>
            <person name="Lanza F."/>
            <person name="Haange S.B."/>
            <person name="Oberbach A."/>
            <person name="Till H."/>
            <person name="Bargiela R."/>
            <person name="Campoy C."/>
            <person name="Segura M.T."/>
            <person name="Richter M."/>
            <person name="von Bergen M."/>
            <person name="Seifert J."/>
            <person name="Suarez A."/>
        </authorList>
    </citation>
    <scope>NUCLEOTIDE SEQUENCE</scope>
</reference>
<evidence type="ECO:0000313" key="2">
    <source>
        <dbReference type="EMBL" id="EKC64812.1"/>
    </source>
</evidence>
<dbReference type="InterPro" id="IPR033469">
    <property type="entry name" value="CYTH-like_dom_sf"/>
</dbReference>
<dbReference type="SUPFAM" id="SSF55154">
    <property type="entry name" value="CYTH-like phosphatases"/>
    <property type="match status" value="1"/>
</dbReference>
<protein>
    <submittedName>
        <fullName evidence="2">Adenylate cyclase</fullName>
    </submittedName>
</protein>
<dbReference type="Gene3D" id="2.40.320.10">
    <property type="entry name" value="Hypothetical Protein Pfu-838710-001"/>
    <property type="match status" value="1"/>
</dbReference>
<comment type="caution">
    <text evidence="2">The sequence shown here is derived from an EMBL/GenBank/DDBJ whole genome shotgun (WGS) entry which is preliminary data.</text>
</comment>
<dbReference type="Pfam" id="PF01928">
    <property type="entry name" value="CYTH"/>
    <property type="match status" value="1"/>
</dbReference>
<feature type="domain" description="CYTH" evidence="1">
    <location>
        <begin position="125"/>
        <end position="225"/>
    </location>
</feature>
<gene>
    <name evidence="2" type="ORF">OBE_06753</name>
</gene>
<name>K1SW27_9ZZZZ</name>
<sequence length="272" mass="31883">MGQIEREIKLLNVDVMKIKNTLHEKGIEPKGKYIQDVYTYDLLTVDGFYKKYIDEMINNNDNRGFFKLIKEIKPCFDKEDIKTINDVLGCDDILDYINSSNCDYNKLLSEKLIKLMEKTEDNFSKWIRLRQTGDETTITIKKIVDSKGEYELDAVEELEFNVPDIETGKAFLEDLGYFFARHQIKMRIAYDYKNTEIVIDKWPMLNPYVEIEGPTADEINEAVEMLGYNVEDAIIINTDDVYLKAGIDIYDNEHSDLSYSEDEKREVTKYME</sequence>
<dbReference type="EMBL" id="AJWZ01004658">
    <property type="protein sequence ID" value="EKC64812.1"/>
    <property type="molecule type" value="Genomic_DNA"/>
</dbReference>
<evidence type="ECO:0000259" key="1">
    <source>
        <dbReference type="Pfam" id="PF01928"/>
    </source>
</evidence>
<accession>K1SW27</accession>
<dbReference type="InterPro" id="IPR023577">
    <property type="entry name" value="CYTH_domain"/>
</dbReference>